<dbReference type="InterPro" id="IPR000160">
    <property type="entry name" value="GGDEF_dom"/>
</dbReference>
<feature type="transmembrane region" description="Helical" evidence="1">
    <location>
        <begin position="119"/>
        <end position="138"/>
    </location>
</feature>
<feature type="transmembrane region" description="Helical" evidence="1">
    <location>
        <begin position="96"/>
        <end position="114"/>
    </location>
</feature>
<keyword evidence="1" id="KW-1133">Transmembrane helix</keyword>
<feature type="transmembrane region" description="Helical" evidence="1">
    <location>
        <begin position="66"/>
        <end position="84"/>
    </location>
</feature>
<dbReference type="PANTHER" id="PTHR45138:SF9">
    <property type="entry name" value="DIGUANYLATE CYCLASE DGCM-RELATED"/>
    <property type="match status" value="1"/>
</dbReference>
<keyword evidence="1" id="KW-0812">Transmembrane</keyword>
<dbReference type="KEGG" id="dge:Dgeo_2370"/>
<keyword evidence="1" id="KW-0472">Membrane</keyword>
<dbReference type="InterPro" id="IPR029787">
    <property type="entry name" value="Nucleotide_cyclase"/>
</dbReference>
<evidence type="ECO:0000313" key="3">
    <source>
        <dbReference type="EMBL" id="ABF43805.1"/>
    </source>
</evidence>
<evidence type="ECO:0000259" key="2">
    <source>
        <dbReference type="PROSITE" id="PS50887"/>
    </source>
</evidence>
<feature type="domain" description="GGDEF" evidence="2">
    <location>
        <begin position="203"/>
        <end position="329"/>
    </location>
</feature>
<dbReference type="SUPFAM" id="SSF55073">
    <property type="entry name" value="Nucleotide cyclase"/>
    <property type="match status" value="1"/>
</dbReference>
<gene>
    <name evidence="3" type="ordered locus">Dgeo_2370</name>
</gene>
<proteinExistence type="predicted"/>
<name>Q1J3X3_DEIGD</name>
<dbReference type="SMART" id="SM00267">
    <property type="entry name" value="GGDEF"/>
    <property type="match status" value="1"/>
</dbReference>
<dbReference type="AlphaFoldDB" id="Q1J3X3"/>
<dbReference type="PROSITE" id="PS50887">
    <property type="entry name" value="GGDEF"/>
    <property type="match status" value="1"/>
</dbReference>
<dbReference type="GO" id="GO:1902201">
    <property type="term" value="P:negative regulation of bacterial-type flagellum-dependent cell motility"/>
    <property type="evidence" value="ECO:0007669"/>
    <property type="project" value="TreeGrafter"/>
</dbReference>
<feature type="transmembrane region" description="Helical" evidence="1">
    <location>
        <begin position="144"/>
        <end position="162"/>
    </location>
</feature>
<geneLocation type="plasmid" evidence="3 4">
    <name>pDGEO01</name>
</geneLocation>
<dbReference type="GO" id="GO:0043709">
    <property type="term" value="P:cell adhesion involved in single-species biofilm formation"/>
    <property type="evidence" value="ECO:0007669"/>
    <property type="project" value="TreeGrafter"/>
</dbReference>
<keyword evidence="3" id="KW-0614">Plasmid</keyword>
<dbReference type="InterPro" id="IPR050469">
    <property type="entry name" value="Diguanylate_Cyclase"/>
</dbReference>
<dbReference type="Proteomes" id="UP000002431">
    <property type="component" value="Plasmid pDGEO01"/>
</dbReference>
<dbReference type="Gene3D" id="3.30.70.270">
    <property type="match status" value="1"/>
</dbReference>
<accession>Q1J3X3</accession>
<feature type="transmembrane region" description="Helical" evidence="1">
    <location>
        <begin position="43"/>
        <end position="59"/>
    </location>
</feature>
<dbReference type="eggNOG" id="COG2199">
    <property type="taxonomic scope" value="Bacteria"/>
</dbReference>
<reference evidence="3" key="1">
    <citation type="submission" date="2006-04" db="EMBL/GenBank/DDBJ databases">
        <title>Complete sequence of plasmid1 pDGEO01 of Deinococcus geothermalis DSM 11300.</title>
        <authorList>
            <consortium name="US DOE Joint Genome Institute"/>
            <person name="Copeland A."/>
            <person name="Lucas S."/>
            <person name="Lapidus A."/>
            <person name="Barry K."/>
            <person name="Detter J.C."/>
            <person name="Glavina del Rio T."/>
            <person name="Hammon N."/>
            <person name="Israni S."/>
            <person name="Dalin E."/>
            <person name="Tice H."/>
            <person name="Pitluck S."/>
            <person name="Brettin T."/>
            <person name="Bruce D."/>
            <person name="Han C."/>
            <person name="Tapia R."/>
            <person name="Saunders E."/>
            <person name="Gilna P."/>
            <person name="Schmutz J."/>
            <person name="Larimer F."/>
            <person name="Land M."/>
            <person name="Hauser L."/>
            <person name="Kyrpides N."/>
            <person name="Kim E."/>
            <person name="Daly M.J."/>
            <person name="Fredrickson J.K."/>
            <person name="Makarova K.S."/>
            <person name="Gaidamakova E.K."/>
            <person name="Zhai M."/>
            <person name="Richardson P."/>
        </authorList>
    </citation>
    <scope>NUCLEOTIDE SEQUENCE</scope>
    <source>
        <strain evidence="3">DSM 11300</strain>
        <plasmid evidence="3">pDGEO01</plasmid>
    </source>
</reference>
<dbReference type="NCBIfam" id="TIGR00254">
    <property type="entry name" value="GGDEF"/>
    <property type="match status" value="1"/>
</dbReference>
<organism evidence="3 4">
    <name type="scientific">Deinococcus geothermalis (strain DSM 11300 / CIP 105573 / AG-3a)</name>
    <dbReference type="NCBI Taxonomy" id="319795"/>
    <lineage>
        <taxon>Bacteria</taxon>
        <taxon>Thermotogati</taxon>
        <taxon>Deinococcota</taxon>
        <taxon>Deinococci</taxon>
        <taxon>Deinococcales</taxon>
        <taxon>Deinococcaceae</taxon>
        <taxon>Deinococcus</taxon>
    </lineage>
</organism>
<dbReference type="EMBL" id="CP000358">
    <property type="protein sequence ID" value="ABF43805.1"/>
    <property type="molecule type" value="Genomic_DNA"/>
</dbReference>
<dbReference type="GO" id="GO:0005886">
    <property type="term" value="C:plasma membrane"/>
    <property type="evidence" value="ECO:0007669"/>
    <property type="project" value="TreeGrafter"/>
</dbReference>
<evidence type="ECO:0000313" key="4">
    <source>
        <dbReference type="Proteomes" id="UP000002431"/>
    </source>
</evidence>
<keyword evidence="4" id="KW-1185">Reference proteome</keyword>
<evidence type="ECO:0000256" key="1">
    <source>
        <dbReference type="SAM" id="Phobius"/>
    </source>
</evidence>
<protein>
    <submittedName>
        <fullName evidence="3">Regulatory component of sensory transduction system, diguanylate cyclase domain and GAF domain</fullName>
    </submittedName>
</protein>
<dbReference type="Pfam" id="PF00990">
    <property type="entry name" value="GGDEF"/>
    <property type="match status" value="1"/>
</dbReference>
<dbReference type="CDD" id="cd01949">
    <property type="entry name" value="GGDEF"/>
    <property type="match status" value="1"/>
</dbReference>
<sequence>MTLSPDVLMTPRQRLLQLGWRPVWALWMISATLHLTIRDFPGLMHDLIFAGIILVGMLLEHWRRRWGVVFFYAALAPFTIWLARAGGPGWVFSPDLTGYLAALAIPTASVSIFFHFLGVLVFLLYALTIGALALPFAWSQLAELTWYVLLILGLGWLFAWLLQEADHTVQELHRSALLDPLTGLGNRRAFDLALEEAWTTRREALAVALLDLDGLKLINDTRGHAAGDELLRSFATVLRTRLQQDETAYRLGGDEYSVLCAPERLETVRRAIATAVTEVQEAGFLEMDASVGTAVGTEVDDPRALPQLADERLYTEKRRKRARRLRSTTLTACIEQ</sequence>
<dbReference type="PANTHER" id="PTHR45138">
    <property type="entry name" value="REGULATORY COMPONENTS OF SENSORY TRANSDUCTION SYSTEM"/>
    <property type="match status" value="1"/>
</dbReference>
<dbReference type="InterPro" id="IPR043128">
    <property type="entry name" value="Rev_trsase/Diguanyl_cyclase"/>
</dbReference>
<dbReference type="GO" id="GO:0052621">
    <property type="term" value="F:diguanylate cyclase activity"/>
    <property type="evidence" value="ECO:0007669"/>
    <property type="project" value="TreeGrafter"/>
</dbReference>
<dbReference type="HOGENOM" id="CLU_825678_0_0_0"/>